<evidence type="ECO:0000256" key="3">
    <source>
        <dbReference type="ARBA" id="ARBA00005988"/>
    </source>
</evidence>
<evidence type="ECO:0000256" key="15">
    <source>
        <dbReference type="SAM" id="SignalP"/>
    </source>
</evidence>
<dbReference type="SMART" id="SM00631">
    <property type="entry name" value="Zn_pept"/>
    <property type="match status" value="1"/>
</dbReference>
<keyword evidence="10" id="KW-0843">Virulence</keyword>
<organism evidence="17 18">
    <name type="scientific">Batrachochytrium salamandrivorans</name>
    <dbReference type="NCBI Taxonomy" id="1357716"/>
    <lineage>
        <taxon>Eukaryota</taxon>
        <taxon>Fungi</taxon>
        <taxon>Fungi incertae sedis</taxon>
        <taxon>Chytridiomycota</taxon>
        <taxon>Chytridiomycota incertae sedis</taxon>
        <taxon>Chytridiomycetes</taxon>
        <taxon>Rhizophydiales</taxon>
        <taxon>Rhizophydiales incertae sedis</taxon>
        <taxon>Batrachochytrium</taxon>
    </lineage>
</organism>
<feature type="active site" description="Proton donor/acceptor" evidence="14">
    <location>
        <position position="455"/>
    </location>
</feature>
<evidence type="ECO:0000256" key="7">
    <source>
        <dbReference type="ARBA" id="ARBA00022729"/>
    </source>
</evidence>
<dbReference type="InterPro" id="IPR057246">
    <property type="entry name" value="CARBOXYPEPT_ZN_1"/>
</dbReference>
<evidence type="ECO:0000256" key="11">
    <source>
        <dbReference type="ARBA" id="ARBA00023049"/>
    </source>
</evidence>
<keyword evidence="13" id="KW-1015">Disulfide bond</keyword>
<accession>A0ABQ8FIH1</accession>
<dbReference type="CDD" id="cd03860">
    <property type="entry name" value="M14_CP_A-B_like"/>
    <property type="match status" value="1"/>
</dbReference>
<keyword evidence="6" id="KW-0479">Metal-binding</keyword>
<feature type="domain" description="Peptidase M14" evidence="16">
    <location>
        <begin position="189"/>
        <end position="489"/>
    </location>
</feature>
<dbReference type="Proteomes" id="UP001648503">
    <property type="component" value="Unassembled WGS sequence"/>
</dbReference>
<dbReference type="InterPro" id="IPR003146">
    <property type="entry name" value="M14A_act_pep"/>
</dbReference>
<proteinExistence type="inferred from homology"/>
<keyword evidence="4" id="KW-0121">Carboxypeptidase</keyword>
<dbReference type="PANTHER" id="PTHR11705:SF143">
    <property type="entry name" value="SLL0236 PROTEIN"/>
    <property type="match status" value="1"/>
</dbReference>
<gene>
    <name evidence="17" type="ORF">BASA50_004513</name>
</gene>
<evidence type="ECO:0000313" key="17">
    <source>
        <dbReference type="EMBL" id="KAH6597371.1"/>
    </source>
</evidence>
<evidence type="ECO:0000256" key="6">
    <source>
        <dbReference type="ARBA" id="ARBA00022723"/>
    </source>
</evidence>
<keyword evidence="7 15" id="KW-0732">Signal</keyword>
<keyword evidence="5" id="KW-0645">Protease</keyword>
<dbReference type="EMBL" id="JAFCIX010000145">
    <property type="protein sequence ID" value="KAH6597371.1"/>
    <property type="molecule type" value="Genomic_DNA"/>
</dbReference>
<dbReference type="PROSITE" id="PS00133">
    <property type="entry name" value="CARBOXYPEPT_ZN_2"/>
    <property type="match status" value="1"/>
</dbReference>
<evidence type="ECO:0000256" key="12">
    <source>
        <dbReference type="ARBA" id="ARBA00023145"/>
    </source>
</evidence>
<feature type="chain" id="PRO_5047244980" description="Peptidase M14 domain-containing protein" evidence="15">
    <location>
        <begin position="22"/>
        <end position="493"/>
    </location>
</feature>
<evidence type="ECO:0000256" key="5">
    <source>
        <dbReference type="ARBA" id="ARBA00022670"/>
    </source>
</evidence>
<comment type="function">
    <text evidence="2">Extracellular metalloprotease that contributes to pathogenicity.</text>
</comment>
<dbReference type="Pfam" id="PF00246">
    <property type="entry name" value="Peptidase_M14"/>
    <property type="match status" value="1"/>
</dbReference>
<evidence type="ECO:0000256" key="8">
    <source>
        <dbReference type="ARBA" id="ARBA00022801"/>
    </source>
</evidence>
<dbReference type="InterPro" id="IPR057247">
    <property type="entry name" value="CARBOXYPEPT_ZN_2"/>
</dbReference>
<comment type="cofactor">
    <cofactor evidence="1">
        <name>Zn(2+)</name>
        <dbReference type="ChEBI" id="CHEBI:29105"/>
    </cofactor>
</comment>
<evidence type="ECO:0000256" key="1">
    <source>
        <dbReference type="ARBA" id="ARBA00001947"/>
    </source>
</evidence>
<evidence type="ECO:0000256" key="13">
    <source>
        <dbReference type="ARBA" id="ARBA00023157"/>
    </source>
</evidence>
<comment type="similarity">
    <text evidence="3 14">Belongs to the peptidase M14 family.</text>
</comment>
<feature type="signal peptide" evidence="15">
    <location>
        <begin position="1"/>
        <end position="21"/>
    </location>
</feature>
<keyword evidence="12" id="KW-0865">Zymogen</keyword>
<name>A0ABQ8FIH1_9FUNG</name>
<dbReference type="SUPFAM" id="SSF53187">
    <property type="entry name" value="Zn-dependent exopeptidases"/>
    <property type="match status" value="1"/>
</dbReference>
<reference evidence="17 18" key="1">
    <citation type="submission" date="2021-02" db="EMBL/GenBank/DDBJ databases">
        <title>Variation within the Batrachochytrium salamandrivorans European outbreak.</title>
        <authorList>
            <person name="Kelly M."/>
            <person name="Pasmans F."/>
            <person name="Shea T.P."/>
            <person name="Munoz J.F."/>
            <person name="Carranza S."/>
            <person name="Cuomo C.A."/>
            <person name="Martel A."/>
        </authorList>
    </citation>
    <scope>NUCLEOTIDE SEQUENCE [LARGE SCALE GENOMIC DNA]</scope>
    <source>
        <strain evidence="17 18">AMFP18/2</strain>
    </source>
</reference>
<evidence type="ECO:0000256" key="14">
    <source>
        <dbReference type="PROSITE-ProRule" id="PRU01379"/>
    </source>
</evidence>
<comment type="caution">
    <text evidence="17">The sequence shown here is derived from an EMBL/GenBank/DDBJ whole genome shotgun (WGS) entry which is preliminary data.</text>
</comment>
<keyword evidence="8" id="KW-0378">Hydrolase</keyword>
<dbReference type="SUPFAM" id="SSF54897">
    <property type="entry name" value="Protease propeptides/inhibitors"/>
    <property type="match status" value="1"/>
</dbReference>
<sequence length="493" mass="54823">MRWPNIAHLVLCILSSTTTLASITSNTRTSNDNLSNSLLSSGGDYSTGLLRFDNHELWQVAPTTSAQMTALNDLQENNLIDIWGSIVRGNPILIRIPPVSASAVQFALDEYDISRTLMSSSIQDLLDEEQIPVSSPMTPIDSNTHSVDSAIDAESSYIGDHHQQQPLQKQPLDASFNSTLVQSLPFFTKYQSIEALHSYFKGLAGLYPHLVETFSIGKTYEGRDILGIHIHSKESPNKVANPKEIVFHGGTHAREWIAPAVVSYIATQLLSKYGKNNDVTTLLDTFVYSIIPVLNIDGYVYTHKRDRMWRKTRKPNRFACVGTDPNRNWEYGWGSGGSSKNPCSDAYMGPEPFSEPEPRQLAAYVQSHSPNVISYIDFHAFSQLWMFPYGNVCNSSPPDNDKLMRVSNSATKALKKTYGTSFTVGQICQVIYQASGSSVDHVYARANVTYSFAVELRDTGRYGFVLPPRYIVPSGEETFSAVVAMSMQIIQEM</sequence>
<evidence type="ECO:0000313" key="18">
    <source>
        <dbReference type="Proteomes" id="UP001648503"/>
    </source>
</evidence>
<keyword evidence="9" id="KW-0862">Zinc</keyword>
<evidence type="ECO:0000256" key="2">
    <source>
        <dbReference type="ARBA" id="ARBA00003091"/>
    </source>
</evidence>
<dbReference type="PROSITE" id="PS52035">
    <property type="entry name" value="PEPTIDASE_M14"/>
    <property type="match status" value="1"/>
</dbReference>
<dbReference type="PROSITE" id="PS00132">
    <property type="entry name" value="CARBOXYPEPT_ZN_1"/>
    <property type="match status" value="1"/>
</dbReference>
<dbReference type="Gene3D" id="3.40.630.10">
    <property type="entry name" value="Zn peptidases"/>
    <property type="match status" value="1"/>
</dbReference>
<dbReference type="InterPro" id="IPR036990">
    <property type="entry name" value="M14A-like_propep"/>
</dbReference>
<dbReference type="Pfam" id="PF02244">
    <property type="entry name" value="Propep_M14"/>
    <property type="match status" value="1"/>
</dbReference>
<protein>
    <recommendedName>
        <fullName evidence="16">Peptidase M14 domain-containing protein</fullName>
    </recommendedName>
</protein>
<dbReference type="PRINTS" id="PR00765">
    <property type="entry name" value="CRBOXYPTASEA"/>
</dbReference>
<dbReference type="Gene3D" id="3.30.70.340">
    <property type="entry name" value="Metallocarboxypeptidase-like"/>
    <property type="match status" value="1"/>
</dbReference>
<evidence type="ECO:0000256" key="4">
    <source>
        <dbReference type="ARBA" id="ARBA00022645"/>
    </source>
</evidence>
<dbReference type="InterPro" id="IPR000834">
    <property type="entry name" value="Peptidase_M14"/>
</dbReference>
<evidence type="ECO:0000256" key="10">
    <source>
        <dbReference type="ARBA" id="ARBA00023026"/>
    </source>
</evidence>
<evidence type="ECO:0000259" key="16">
    <source>
        <dbReference type="PROSITE" id="PS52035"/>
    </source>
</evidence>
<evidence type="ECO:0000256" key="9">
    <source>
        <dbReference type="ARBA" id="ARBA00022833"/>
    </source>
</evidence>
<dbReference type="PANTHER" id="PTHR11705">
    <property type="entry name" value="PROTEASE FAMILY M14 CARBOXYPEPTIDASE A,B"/>
    <property type="match status" value="1"/>
</dbReference>
<keyword evidence="18" id="KW-1185">Reference proteome</keyword>
<keyword evidence="11" id="KW-0482">Metalloprotease</keyword>